<organism evidence="1 2">
    <name type="scientific">Nonomuraea monospora</name>
    <dbReference type="NCBI Taxonomy" id="568818"/>
    <lineage>
        <taxon>Bacteria</taxon>
        <taxon>Bacillati</taxon>
        <taxon>Actinomycetota</taxon>
        <taxon>Actinomycetes</taxon>
        <taxon>Streptosporangiales</taxon>
        <taxon>Streptosporangiaceae</taxon>
        <taxon>Nonomuraea</taxon>
    </lineage>
</organism>
<name>A0ABP5PRP7_9ACTN</name>
<reference evidence="2" key="1">
    <citation type="journal article" date="2019" name="Int. J. Syst. Evol. Microbiol.">
        <title>The Global Catalogue of Microorganisms (GCM) 10K type strain sequencing project: providing services to taxonomists for standard genome sequencing and annotation.</title>
        <authorList>
            <consortium name="The Broad Institute Genomics Platform"/>
            <consortium name="The Broad Institute Genome Sequencing Center for Infectious Disease"/>
            <person name="Wu L."/>
            <person name="Ma J."/>
        </authorList>
    </citation>
    <scope>NUCLEOTIDE SEQUENCE [LARGE SCALE GENOMIC DNA]</scope>
    <source>
        <strain evidence="2">JCM 16114</strain>
    </source>
</reference>
<comment type="caution">
    <text evidence="1">The sequence shown here is derived from an EMBL/GenBank/DDBJ whole genome shotgun (WGS) entry which is preliminary data.</text>
</comment>
<evidence type="ECO:0000313" key="2">
    <source>
        <dbReference type="Proteomes" id="UP001499843"/>
    </source>
</evidence>
<evidence type="ECO:0000313" key="1">
    <source>
        <dbReference type="EMBL" id="GAA2214267.1"/>
    </source>
</evidence>
<accession>A0ABP5PRP7</accession>
<dbReference type="RefSeq" id="WP_344491451.1">
    <property type="nucleotide sequence ID" value="NZ_BAAAQX010000039.1"/>
</dbReference>
<dbReference type="Proteomes" id="UP001499843">
    <property type="component" value="Unassembled WGS sequence"/>
</dbReference>
<gene>
    <name evidence="1" type="ORF">GCM10009850_097320</name>
</gene>
<protein>
    <submittedName>
        <fullName evidence="1">GNAT family N-acetyltransferase</fullName>
    </submittedName>
</protein>
<proteinExistence type="predicted"/>
<keyword evidence="2" id="KW-1185">Reference proteome</keyword>
<dbReference type="SUPFAM" id="SSF55729">
    <property type="entry name" value="Acyl-CoA N-acyltransferases (Nat)"/>
    <property type="match status" value="1"/>
</dbReference>
<dbReference type="InterPro" id="IPR016181">
    <property type="entry name" value="Acyl_CoA_acyltransferase"/>
</dbReference>
<sequence>MKLEHLTGRDALARTSCLVEIYGEAFGGPPWHEDARAADAFAERLTADARRPGFTAVLASDEAGRAGFGTAWRTLSPFPAGRAYDRVRAELGDEAEGRLAGALEVDELAVRPHARGRGLAGGILDLLCAGACWLLTAPFALDAIKLYERLGWHRLTRPGADIVVFSTIRRPASQNVAAAARDL</sequence>
<dbReference type="Gene3D" id="3.40.630.30">
    <property type="match status" value="1"/>
</dbReference>
<dbReference type="EMBL" id="BAAAQX010000039">
    <property type="protein sequence ID" value="GAA2214267.1"/>
    <property type="molecule type" value="Genomic_DNA"/>
</dbReference>